<protein>
    <submittedName>
        <fullName evidence="1">Uncharacterized protein</fullName>
    </submittedName>
</protein>
<organism evidence="1 2">
    <name type="scientific">Brachionus plicatilis</name>
    <name type="common">Marine rotifer</name>
    <name type="synonym">Brachionus muelleri</name>
    <dbReference type="NCBI Taxonomy" id="10195"/>
    <lineage>
        <taxon>Eukaryota</taxon>
        <taxon>Metazoa</taxon>
        <taxon>Spiralia</taxon>
        <taxon>Gnathifera</taxon>
        <taxon>Rotifera</taxon>
        <taxon>Eurotatoria</taxon>
        <taxon>Monogononta</taxon>
        <taxon>Pseudotrocha</taxon>
        <taxon>Ploima</taxon>
        <taxon>Brachionidae</taxon>
        <taxon>Brachionus</taxon>
    </lineage>
</organism>
<sequence length="82" mass="9785">MQNEKEIAEQPLAKKGRLENTEEYFIFLKKSNELKILSQIQLNIKNKFKIDIKIKQIIEKRPENKFKHIHTDIVPLSELPKN</sequence>
<reference evidence="1 2" key="1">
    <citation type="journal article" date="2018" name="Sci. Rep.">
        <title>Genomic signatures of local adaptation to the degree of environmental predictability in rotifers.</title>
        <authorList>
            <person name="Franch-Gras L."/>
            <person name="Hahn C."/>
            <person name="Garcia-Roger E.M."/>
            <person name="Carmona M.J."/>
            <person name="Serra M."/>
            <person name="Gomez A."/>
        </authorList>
    </citation>
    <scope>NUCLEOTIDE SEQUENCE [LARGE SCALE GENOMIC DNA]</scope>
    <source>
        <strain evidence="1">HYR1</strain>
    </source>
</reference>
<evidence type="ECO:0000313" key="2">
    <source>
        <dbReference type="Proteomes" id="UP000276133"/>
    </source>
</evidence>
<keyword evidence="2" id="KW-1185">Reference proteome</keyword>
<accession>A0A3M7T268</accession>
<dbReference type="EMBL" id="REGN01000413">
    <property type="protein sequence ID" value="RNA42112.1"/>
    <property type="molecule type" value="Genomic_DNA"/>
</dbReference>
<name>A0A3M7T268_BRAPC</name>
<comment type="caution">
    <text evidence="1">The sequence shown here is derived from an EMBL/GenBank/DDBJ whole genome shotgun (WGS) entry which is preliminary data.</text>
</comment>
<proteinExistence type="predicted"/>
<dbReference type="AlphaFoldDB" id="A0A3M7T268"/>
<evidence type="ECO:0000313" key="1">
    <source>
        <dbReference type="EMBL" id="RNA42112.1"/>
    </source>
</evidence>
<gene>
    <name evidence="1" type="ORF">BpHYR1_033754</name>
</gene>
<dbReference type="Proteomes" id="UP000276133">
    <property type="component" value="Unassembled WGS sequence"/>
</dbReference>